<reference evidence="6" key="4">
    <citation type="submission" date="2024-02" db="EMBL/GenBank/DDBJ databases">
        <title>Comparative genomics of Cryptococcus and Kwoniella reveals pathogenesis evolution and contrasting modes of karyotype evolution via chromosome fusion or intercentromeric recombination.</title>
        <authorList>
            <person name="Coelho M.A."/>
            <person name="David-Palma M."/>
            <person name="Shea T."/>
            <person name="Bowers K."/>
            <person name="McGinley-Smith S."/>
            <person name="Mohammad A.W."/>
            <person name="Gnirke A."/>
            <person name="Yurkov A.M."/>
            <person name="Nowrousian M."/>
            <person name="Sun S."/>
            <person name="Cuomo C.A."/>
            <person name="Heitman J."/>
        </authorList>
    </citation>
    <scope>NUCLEOTIDE SEQUENCE</scope>
    <source>
        <strain evidence="6">CBS 10737</strain>
    </source>
</reference>
<keyword evidence="1" id="KW-0479">Metal-binding</keyword>
<dbReference type="GO" id="GO:0006351">
    <property type="term" value="P:DNA-templated transcription"/>
    <property type="evidence" value="ECO:0007669"/>
    <property type="project" value="InterPro"/>
</dbReference>
<evidence type="ECO:0000256" key="2">
    <source>
        <dbReference type="ARBA" id="ARBA00023242"/>
    </source>
</evidence>
<feature type="compositionally biased region" description="Basic and acidic residues" evidence="3">
    <location>
        <begin position="118"/>
        <end position="131"/>
    </location>
</feature>
<dbReference type="KEGG" id="kpin:30169022"/>
<gene>
    <name evidence="5" type="ORF">I206_00653</name>
    <name evidence="6" type="ORF">I206_100672</name>
</gene>
<sequence>MSASGSRSTSPTSAQTSSSTGPLINLRPPRSRKDRPCDACRKRKHTCLISVRGQPCNYCKKQNVPCKFDMPPRTKIRNSEQNSRINENGRFSSASVETYRVNHIDTSTINDNGGDPPEPDRSKGRMKERSISENSGSNLSKKRKPRSILAMFNDTPAIDDDLDEIEEWHQSLDLETTDFEESHFLGSSAIQDLTILKDFPTSTNDPNSAFRQVSNDPRKHVFFVKNPAFVYGKGSIASQTIFQSVCRVLGVGWPEILVQKFLTLTLPAFPIINTMRLLAACNSNSGADPLPHALLCGIMGHSIEYEPSVKHLFKEVWKEVVAAEDEEYKQPRLRTLQLAIISLATRPSSAHAVNAMSLARSVSIAHMIGLHLDCSEWRLPRWERSVRKRVWWALLVLDKWISMIHGRPSLSTKSNRSVTMPTLDDTDWGEFSSSSRPEEDDKIERSMASFIGQCEIALIIEEMLEKFYSQEAQRRSSIIFQDDLKDLSANLDALQARLPDYLTWSENETVFRPLAPGILCFQMTFLGIRVLIARLYVTSHHDQQYIRSAEMRSVEVGLGICQEFVRFLEQLSPEQDYNTFWLPHCSFLISTCLGLLLRIAVRLHTQKATTSIPSTIKDLSNKFTNKSISLIRDLFINLKIAKDVHQWELAETALIRGNDLLRTTSSVIPELQVLAEPLPEQASMPNNDLSELRFSP</sequence>
<dbReference type="GO" id="GO:0003677">
    <property type="term" value="F:DNA binding"/>
    <property type="evidence" value="ECO:0007669"/>
    <property type="project" value="InterPro"/>
</dbReference>
<dbReference type="GeneID" id="30169022"/>
<dbReference type="OrthoDB" id="2123952at2759"/>
<proteinExistence type="predicted"/>
<feature type="domain" description="Zn(2)-C6 fungal-type" evidence="4">
    <location>
        <begin position="36"/>
        <end position="68"/>
    </location>
</feature>
<reference evidence="6" key="2">
    <citation type="submission" date="2013-07" db="EMBL/GenBank/DDBJ databases">
        <authorList>
            <consortium name="The Broad Institute Genome Sequencing Platform"/>
            <person name="Cuomo C."/>
            <person name="Litvintseva A."/>
            <person name="Chen Y."/>
            <person name="Heitman J."/>
            <person name="Sun S."/>
            <person name="Springer D."/>
            <person name="Dromer F."/>
            <person name="Young S.K."/>
            <person name="Zeng Q."/>
            <person name="Gargeya S."/>
            <person name="Fitzgerald M."/>
            <person name="Abouelleil A."/>
            <person name="Alvarado L."/>
            <person name="Berlin A.M."/>
            <person name="Chapman S.B."/>
            <person name="Dewar J."/>
            <person name="Goldberg J."/>
            <person name="Griggs A."/>
            <person name="Gujja S."/>
            <person name="Hansen M."/>
            <person name="Howarth C."/>
            <person name="Imamovic A."/>
            <person name="Larimer J."/>
            <person name="McCowan C."/>
            <person name="Murphy C."/>
            <person name="Pearson M."/>
            <person name="Priest M."/>
            <person name="Roberts A."/>
            <person name="Saif S."/>
            <person name="Shea T."/>
            <person name="Sykes S."/>
            <person name="Wortman J."/>
            <person name="Nusbaum C."/>
            <person name="Birren B."/>
        </authorList>
    </citation>
    <scope>NUCLEOTIDE SEQUENCE</scope>
    <source>
        <strain evidence="6">CBS 10737</strain>
    </source>
</reference>
<dbReference type="SUPFAM" id="SSF57701">
    <property type="entry name" value="Zn2/Cys6 DNA-binding domain"/>
    <property type="match status" value="1"/>
</dbReference>
<dbReference type="STRING" id="1296096.A0A1B9ID64"/>
<dbReference type="InterPro" id="IPR001138">
    <property type="entry name" value="Zn2Cys6_DnaBD"/>
</dbReference>
<dbReference type="Pfam" id="PF04082">
    <property type="entry name" value="Fungal_trans"/>
    <property type="match status" value="1"/>
</dbReference>
<dbReference type="GO" id="GO:0008270">
    <property type="term" value="F:zinc ion binding"/>
    <property type="evidence" value="ECO:0007669"/>
    <property type="project" value="InterPro"/>
</dbReference>
<evidence type="ECO:0000256" key="1">
    <source>
        <dbReference type="ARBA" id="ARBA00022723"/>
    </source>
</evidence>
<dbReference type="PROSITE" id="PS50048">
    <property type="entry name" value="ZN2_CY6_FUNGAL_2"/>
    <property type="match status" value="1"/>
</dbReference>
<evidence type="ECO:0000313" key="5">
    <source>
        <dbReference type="EMBL" id="OCF53351.1"/>
    </source>
</evidence>
<keyword evidence="7" id="KW-1185">Reference proteome</keyword>
<feature type="compositionally biased region" description="Low complexity" evidence="3">
    <location>
        <begin position="1"/>
        <end position="20"/>
    </location>
</feature>
<dbReference type="PROSITE" id="PS00463">
    <property type="entry name" value="ZN2_CY6_FUNGAL_1"/>
    <property type="match status" value="1"/>
</dbReference>
<dbReference type="EMBL" id="CP144519">
    <property type="protein sequence ID" value="WWC66767.1"/>
    <property type="molecule type" value="Genomic_DNA"/>
</dbReference>
<dbReference type="PANTHER" id="PTHR31668">
    <property type="entry name" value="GLUCOSE TRANSPORT TRANSCRIPTION REGULATOR RGT1-RELATED-RELATED"/>
    <property type="match status" value="1"/>
</dbReference>
<organism evidence="5">
    <name type="scientific">Kwoniella pini CBS 10737</name>
    <dbReference type="NCBI Taxonomy" id="1296096"/>
    <lineage>
        <taxon>Eukaryota</taxon>
        <taxon>Fungi</taxon>
        <taxon>Dikarya</taxon>
        <taxon>Basidiomycota</taxon>
        <taxon>Agaricomycotina</taxon>
        <taxon>Tremellomycetes</taxon>
        <taxon>Tremellales</taxon>
        <taxon>Cryptococcaceae</taxon>
        <taxon>Kwoniella</taxon>
    </lineage>
</organism>
<dbReference type="GO" id="GO:0005634">
    <property type="term" value="C:nucleus"/>
    <property type="evidence" value="ECO:0007669"/>
    <property type="project" value="TreeGrafter"/>
</dbReference>
<dbReference type="InterPro" id="IPR007219">
    <property type="entry name" value="XnlR_reg_dom"/>
</dbReference>
<feature type="compositionally biased region" description="Polar residues" evidence="3">
    <location>
        <begin position="79"/>
        <end position="96"/>
    </location>
</feature>
<evidence type="ECO:0000313" key="7">
    <source>
        <dbReference type="Proteomes" id="UP000094020"/>
    </source>
</evidence>
<dbReference type="CDD" id="cd00067">
    <property type="entry name" value="GAL4"/>
    <property type="match status" value="1"/>
</dbReference>
<protein>
    <recommendedName>
        <fullName evidence="4">Zn(2)-C6 fungal-type domain-containing protein</fullName>
    </recommendedName>
</protein>
<name>A0A1B9ID64_9TREE</name>
<dbReference type="InterPro" id="IPR050797">
    <property type="entry name" value="Carb_Metab_Trans_Reg"/>
</dbReference>
<dbReference type="Gene3D" id="4.10.240.10">
    <property type="entry name" value="Zn(2)-C6 fungal-type DNA-binding domain"/>
    <property type="match status" value="1"/>
</dbReference>
<reference evidence="5" key="1">
    <citation type="submission" date="2013-07" db="EMBL/GenBank/DDBJ databases">
        <title>The Genome Sequence of Cryptococcus pinus CBS10737.</title>
        <authorList>
            <consortium name="The Broad Institute Genome Sequencing Platform"/>
            <person name="Cuomo C."/>
            <person name="Litvintseva A."/>
            <person name="Chen Y."/>
            <person name="Heitman J."/>
            <person name="Sun S."/>
            <person name="Springer D."/>
            <person name="Dromer F."/>
            <person name="Young S.K."/>
            <person name="Zeng Q."/>
            <person name="Gargeya S."/>
            <person name="Fitzgerald M."/>
            <person name="Abouelleil A."/>
            <person name="Alvarado L."/>
            <person name="Berlin A.M."/>
            <person name="Chapman S.B."/>
            <person name="Dewar J."/>
            <person name="Goldberg J."/>
            <person name="Griggs A."/>
            <person name="Gujja S."/>
            <person name="Hansen M."/>
            <person name="Howarth C."/>
            <person name="Imamovic A."/>
            <person name="Larimer J."/>
            <person name="McCowan C."/>
            <person name="Murphy C."/>
            <person name="Pearson M."/>
            <person name="Priest M."/>
            <person name="Roberts A."/>
            <person name="Saif S."/>
            <person name="Shea T."/>
            <person name="Sykes S."/>
            <person name="Wortman J."/>
            <person name="Nusbaum C."/>
            <person name="Birren B."/>
        </authorList>
    </citation>
    <scope>NUCLEOTIDE SEQUENCE [LARGE SCALE GENOMIC DNA]</scope>
    <source>
        <strain evidence="5">CBS 10737</strain>
    </source>
</reference>
<accession>A0A1B9ID64</accession>
<evidence type="ECO:0000256" key="3">
    <source>
        <dbReference type="SAM" id="MobiDB-lite"/>
    </source>
</evidence>
<dbReference type="CDD" id="cd12148">
    <property type="entry name" value="fungal_TF_MHR"/>
    <property type="match status" value="1"/>
</dbReference>
<evidence type="ECO:0000259" key="4">
    <source>
        <dbReference type="PROSITE" id="PS50048"/>
    </source>
</evidence>
<dbReference type="SMART" id="SM00906">
    <property type="entry name" value="Fungal_trans"/>
    <property type="match status" value="1"/>
</dbReference>
<dbReference type="PANTHER" id="PTHR31668:SF10">
    <property type="entry name" value="ZN(II)2CYS6 TRANSCRIPTION FACTOR (EUROFUNG)"/>
    <property type="match status" value="1"/>
</dbReference>
<dbReference type="AlphaFoldDB" id="A0A1B9ID64"/>
<reference evidence="5" key="3">
    <citation type="submission" date="2016-07" db="EMBL/GenBank/DDBJ databases">
        <title>Evolution of pathogenesis and genome organization in the Tremellales.</title>
        <authorList>
            <person name="Cuomo C."/>
            <person name="Litvintseva A."/>
            <person name="Heitman J."/>
            <person name="Chen Y."/>
            <person name="Sun S."/>
            <person name="Springer D."/>
            <person name="Dromer F."/>
            <person name="Young S."/>
            <person name="Zeng Q."/>
            <person name="Chapman S."/>
            <person name="Gujja S."/>
            <person name="Saif S."/>
            <person name="Birren B."/>
        </authorList>
    </citation>
    <scope>NUCLEOTIDE SEQUENCE</scope>
    <source>
        <strain evidence="5">CBS 10737</strain>
    </source>
</reference>
<feature type="region of interest" description="Disordered" evidence="3">
    <location>
        <begin position="1"/>
        <end position="38"/>
    </location>
</feature>
<keyword evidence="2" id="KW-0539">Nucleus</keyword>
<dbReference type="EMBL" id="KI894007">
    <property type="protein sequence ID" value="OCF53351.1"/>
    <property type="molecule type" value="Genomic_DNA"/>
</dbReference>
<dbReference type="Proteomes" id="UP000094020">
    <property type="component" value="Chromosome 1"/>
</dbReference>
<dbReference type="GO" id="GO:0001080">
    <property type="term" value="P:nitrogen catabolite activation of transcription from RNA polymerase II promoter"/>
    <property type="evidence" value="ECO:0007669"/>
    <property type="project" value="TreeGrafter"/>
</dbReference>
<evidence type="ECO:0000313" key="6">
    <source>
        <dbReference type="EMBL" id="WWC66767.1"/>
    </source>
</evidence>
<dbReference type="InterPro" id="IPR036864">
    <property type="entry name" value="Zn2-C6_fun-type_DNA-bd_sf"/>
</dbReference>
<dbReference type="GO" id="GO:0000981">
    <property type="term" value="F:DNA-binding transcription factor activity, RNA polymerase II-specific"/>
    <property type="evidence" value="ECO:0007669"/>
    <property type="project" value="InterPro"/>
</dbReference>
<dbReference type="RefSeq" id="XP_019014570.1">
    <property type="nucleotide sequence ID" value="XM_019152432.1"/>
</dbReference>
<feature type="region of interest" description="Disordered" evidence="3">
    <location>
        <begin position="67"/>
        <end position="146"/>
    </location>
</feature>